<evidence type="ECO:0000256" key="2">
    <source>
        <dbReference type="ARBA" id="ARBA00022670"/>
    </source>
</evidence>
<dbReference type="PANTHER" id="PTHR48449">
    <property type="entry name" value="DUF1985 DOMAIN-CONTAINING PROTEIN"/>
    <property type="match status" value="1"/>
</dbReference>
<feature type="compositionally biased region" description="Basic and acidic residues" evidence="7">
    <location>
        <begin position="571"/>
        <end position="581"/>
    </location>
</feature>
<evidence type="ECO:0000259" key="11">
    <source>
        <dbReference type="Pfam" id="PF09331"/>
    </source>
</evidence>
<evidence type="ECO:0000256" key="1">
    <source>
        <dbReference type="ARBA" id="ARBA00004141"/>
    </source>
</evidence>
<protein>
    <recommendedName>
        <fullName evidence="14">Ubiquitin-like protease family profile domain-containing protein</fullName>
    </recommendedName>
</protein>
<keyword evidence="5 8" id="KW-1133">Transmembrane helix</keyword>
<dbReference type="Gene3D" id="1.20.1530.20">
    <property type="match status" value="1"/>
</dbReference>
<dbReference type="PANTHER" id="PTHR48449:SF2">
    <property type="entry name" value="UBIQUITIN-LIKE PROTEASE FAMILY PROFILE DOMAIN-CONTAINING PROTEIN"/>
    <property type="match status" value="1"/>
</dbReference>
<gene>
    <name evidence="12" type="ORF">HID58_088340</name>
</gene>
<proteinExistence type="predicted"/>
<feature type="domain" description="Cation/H+ exchanger transmembrane" evidence="9">
    <location>
        <begin position="33"/>
        <end position="98"/>
    </location>
</feature>
<dbReference type="Pfam" id="PF02902">
    <property type="entry name" value="Peptidase_C48"/>
    <property type="match status" value="1"/>
</dbReference>
<organism evidence="12 13">
    <name type="scientific">Brassica napus</name>
    <name type="common">Rape</name>
    <dbReference type="NCBI Taxonomy" id="3708"/>
    <lineage>
        <taxon>Eukaryota</taxon>
        <taxon>Viridiplantae</taxon>
        <taxon>Streptophyta</taxon>
        <taxon>Embryophyta</taxon>
        <taxon>Tracheophyta</taxon>
        <taxon>Spermatophyta</taxon>
        <taxon>Magnoliopsida</taxon>
        <taxon>eudicotyledons</taxon>
        <taxon>Gunneridae</taxon>
        <taxon>Pentapetalae</taxon>
        <taxon>rosids</taxon>
        <taxon>malvids</taxon>
        <taxon>Brassicales</taxon>
        <taxon>Brassicaceae</taxon>
        <taxon>Brassiceae</taxon>
        <taxon>Brassica</taxon>
    </lineage>
</organism>
<keyword evidence="13" id="KW-1185">Reference proteome</keyword>
<comment type="subcellular location">
    <subcellularLocation>
        <location evidence="1">Membrane</location>
        <topology evidence="1">Multi-pass membrane protein</topology>
    </subcellularLocation>
</comment>
<evidence type="ECO:0000313" key="12">
    <source>
        <dbReference type="EMBL" id="KAH0860079.1"/>
    </source>
</evidence>
<evidence type="ECO:0000256" key="3">
    <source>
        <dbReference type="ARBA" id="ARBA00022692"/>
    </source>
</evidence>
<evidence type="ECO:0000259" key="9">
    <source>
        <dbReference type="Pfam" id="PF00999"/>
    </source>
</evidence>
<evidence type="ECO:0000256" key="5">
    <source>
        <dbReference type="ARBA" id="ARBA00022989"/>
    </source>
</evidence>
<evidence type="ECO:0000256" key="7">
    <source>
        <dbReference type="SAM" id="MobiDB-lite"/>
    </source>
</evidence>
<feature type="compositionally biased region" description="Basic and acidic residues" evidence="7">
    <location>
        <begin position="330"/>
        <end position="341"/>
    </location>
</feature>
<feature type="non-terminal residue" evidence="12">
    <location>
        <position position="1"/>
    </location>
</feature>
<dbReference type="Pfam" id="PF00999">
    <property type="entry name" value="Na_H_Exchanger"/>
    <property type="match status" value="1"/>
</dbReference>
<reference evidence="12 13" key="1">
    <citation type="submission" date="2021-05" db="EMBL/GenBank/DDBJ databases">
        <title>Genome Assembly of Synthetic Allotetraploid Brassica napus Reveals Homoeologous Exchanges between Subgenomes.</title>
        <authorList>
            <person name="Davis J.T."/>
        </authorList>
    </citation>
    <scope>NUCLEOTIDE SEQUENCE [LARGE SCALE GENOMIC DNA]</scope>
    <source>
        <strain evidence="13">cv. Da-Ae</strain>
        <tissue evidence="12">Seedling</tissue>
    </source>
</reference>
<evidence type="ECO:0000256" key="6">
    <source>
        <dbReference type="ARBA" id="ARBA00023136"/>
    </source>
</evidence>
<sequence length="846" mass="94737">RDGLSESRGTRMIRKDVVTLTFRALTEKRNREKWWNQSGNFFAALFLASIGMLIHMHFLWNHVDILVAAVLLVIVIKTVVVAVVVKVFPYNNRTAVLSKLIPSAVNEMVVSRLVEFPEDLVEEMTCRHRRETRLLRLVPIRWNAHKILALRVFHSHRSSLWRVSQETEAEKKRKILTTTPTSLSFSEMRVSRAIKMLRKKTVTDKDIRMKLACLAIVSSVLLSTNLKMKMLKEHAELLGDKEEFFAFPWGRLAFDMLMTSIKKKDEISLSQNSIALKGFPLAQQLVIVIAVPSLTEVVQESCSSSESDSDEDDVDRVASKTKKKTLSPGHAHEVDKKEESPERQFLFTDILGFGEEYIPQDPARPVDESVLVWSDEVVDVKIAYMLSYINANHVFTKNMFRGGVTKGNVERMREKAKAAGKKKAIPSKAKESPVVMNDETRITSIVNAILQPDLNRIDGDISAVVASVKEVSGCSVAYEAKVIATVEGMLKSFKTEIMASRSRVNAAPTHLQLSNLRFDGNVEESYQNHPSRSAHSHTHEHHDPIIPSFSLGFTQDLQATQHQDDDDMGDNEEHLGDKDSGDGLGDTEETLLCRKRIWTVSPQLLTDYQCETAILNHAREGQTIGNSAYALADIHEMYNRLQTLLKKECVINVAGLSVSGKDITDIGERNRFLPGRVVDILMRVISASVNNQVCVTAPSTPVFLDSRVQSSNFNTGVSRFYMPLTIGRKHWIGVCINITTAKIYVLDCNPEVLNDNALIKEVASVSQMFPSLLKHCGSLVEYVDKPVVGQRGGTKHQPAEAAITACLLIKTHALYGPETCRCITPLVIPDEAQRAAVMIYEFHQKL</sequence>
<keyword evidence="2" id="KW-0645">Protease</keyword>
<evidence type="ECO:0000313" key="13">
    <source>
        <dbReference type="Proteomes" id="UP000824890"/>
    </source>
</evidence>
<keyword evidence="6 8" id="KW-0472">Membrane</keyword>
<feature type="region of interest" description="Disordered" evidence="7">
    <location>
        <begin position="523"/>
        <end position="545"/>
    </location>
</feature>
<keyword evidence="3 8" id="KW-0812">Transmembrane</keyword>
<feature type="region of interest" description="Disordered" evidence="7">
    <location>
        <begin position="301"/>
        <end position="341"/>
    </location>
</feature>
<evidence type="ECO:0000259" key="10">
    <source>
        <dbReference type="Pfam" id="PF02902"/>
    </source>
</evidence>
<feature type="transmembrane region" description="Helical" evidence="8">
    <location>
        <begin position="39"/>
        <end position="59"/>
    </location>
</feature>
<feature type="transmembrane region" description="Helical" evidence="8">
    <location>
        <begin position="65"/>
        <end position="88"/>
    </location>
</feature>
<evidence type="ECO:0008006" key="14">
    <source>
        <dbReference type="Google" id="ProtNLM"/>
    </source>
</evidence>
<dbReference type="InterPro" id="IPR006153">
    <property type="entry name" value="Cation/H_exchanger_TM"/>
</dbReference>
<feature type="transmembrane region" description="Helical" evidence="8">
    <location>
        <begin position="207"/>
        <end position="226"/>
    </location>
</feature>
<evidence type="ECO:0000256" key="8">
    <source>
        <dbReference type="SAM" id="Phobius"/>
    </source>
</evidence>
<name>A0ABQ7XVW2_BRANA</name>
<keyword evidence="4" id="KW-0378">Hydrolase</keyword>
<comment type="caution">
    <text evidence="12">The sequence shown here is derived from an EMBL/GenBank/DDBJ whole genome shotgun (WGS) entry which is preliminary data.</text>
</comment>
<dbReference type="InterPro" id="IPR003653">
    <property type="entry name" value="Peptidase_C48_C"/>
</dbReference>
<evidence type="ECO:0000256" key="4">
    <source>
        <dbReference type="ARBA" id="ARBA00022801"/>
    </source>
</evidence>
<dbReference type="InterPro" id="IPR038770">
    <property type="entry name" value="Na+/solute_symporter_sf"/>
</dbReference>
<dbReference type="Proteomes" id="UP000824890">
    <property type="component" value="Unassembled WGS sequence"/>
</dbReference>
<feature type="region of interest" description="Disordered" evidence="7">
    <location>
        <begin position="560"/>
        <end position="585"/>
    </location>
</feature>
<dbReference type="EMBL" id="JAGKQM010000019">
    <property type="protein sequence ID" value="KAH0860079.1"/>
    <property type="molecule type" value="Genomic_DNA"/>
</dbReference>
<dbReference type="Pfam" id="PF09331">
    <property type="entry name" value="DUF1985"/>
    <property type="match status" value="1"/>
</dbReference>
<accession>A0ABQ7XVW2</accession>
<feature type="domain" description="DUF1985" evidence="11">
    <location>
        <begin position="183"/>
        <end position="260"/>
    </location>
</feature>
<feature type="domain" description="Ubiquitin-like protease family profile" evidence="10">
    <location>
        <begin position="715"/>
        <end position="775"/>
    </location>
</feature>
<dbReference type="InterPro" id="IPR015410">
    <property type="entry name" value="DUF1985"/>
</dbReference>